<dbReference type="GO" id="GO:0015297">
    <property type="term" value="F:antiporter activity"/>
    <property type="evidence" value="ECO:0007669"/>
    <property type="project" value="UniProtKB-KW"/>
</dbReference>
<evidence type="ECO:0000256" key="1">
    <source>
        <dbReference type="ARBA" id="ARBA00004141"/>
    </source>
</evidence>
<evidence type="ECO:0000256" key="6">
    <source>
        <dbReference type="ARBA" id="ARBA00023136"/>
    </source>
</evidence>
<keyword evidence="2" id="KW-0050">Antiport</keyword>
<evidence type="ECO:0000259" key="8">
    <source>
        <dbReference type="Pfam" id="PF00999"/>
    </source>
</evidence>
<sequence>MDHIQEFSNNISLGGVILFTLGAIFLVGLVAHELGKRTGIPRVTILLLTGALASPNALDLVPPIMHSWFPFVSQIALCMVGFLLGEQFVYRTLMKSGKVVWAITVSESLGAALVVFTVLYLLDVPIVVAILLAGIAPASAPAATIDVVKETHVSGDLPKVLLRVVAIDDFFGILIFALCISIVEFLGGTSNFYDELLHSFWEIGGAVLIGCVIGWPMAKLTGRLSKGEPLLIEALGFVLLTGGIAELSGSSYLLASIVLGAMVANFASHHQRPFHAIEGISTPLLIIFFLMAGFQFDITQLHTIGFIGGAYILARSFGLIMGGYIGANLGGADPVVKKYIGWCLLPQAGVALGLALMATEKYPEYSSEILSLLVGTTVIFELFGPVITRFSLINARKYQSSVKQHD</sequence>
<evidence type="ECO:0000256" key="4">
    <source>
        <dbReference type="ARBA" id="ARBA00022989"/>
    </source>
</evidence>
<comment type="subcellular location">
    <subcellularLocation>
        <location evidence="1">Membrane</location>
        <topology evidence="1">Multi-pass membrane protein</topology>
    </subcellularLocation>
</comment>
<dbReference type="PANTHER" id="PTHR43021">
    <property type="entry name" value="NA(+)/H(+) ANTIPORTER-RELATED"/>
    <property type="match status" value="1"/>
</dbReference>
<keyword evidence="2" id="KW-0813">Transport</keyword>
<organism evidence="9 10">
    <name type="scientific">Litoribrevibacter albus</name>
    <dbReference type="NCBI Taxonomy" id="1473156"/>
    <lineage>
        <taxon>Bacteria</taxon>
        <taxon>Pseudomonadati</taxon>
        <taxon>Pseudomonadota</taxon>
        <taxon>Gammaproteobacteria</taxon>
        <taxon>Oceanospirillales</taxon>
        <taxon>Oceanospirillaceae</taxon>
        <taxon>Litoribrevibacter</taxon>
    </lineage>
</organism>
<dbReference type="GO" id="GO:0016020">
    <property type="term" value="C:membrane"/>
    <property type="evidence" value="ECO:0007669"/>
    <property type="project" value="UniProtKB-SubCell"/>
</dbReference>
<dbReference type="RefSeq" id="WP_284381796.1">
    <property type="nucleotide sequence ID" value="NZ_BSNM01000014.1"/>
</dbReference>
<keyword evidence="6 7" id="KW-0472">Membrane</keyword>
<keyword evidence="4 7" id="KW-1133">Transmembrane helix</keyword>
<feature type="transmembrane region" description="Helical" evidence="7">
    <location>
        <begin position="71"/>
        <end position="90"/>
    </location>
</feature>
<protein>
    <submittedName>
        <fullName evidence="9">Potassium transporter</fullName>
    </submittedName>
</protein>
<feature type="transmembrane region" description="Helical" evidence="7">
    <location>
        <begin position="339"/>
        <end position="357"/>
    </location>
</feature>
<feature type="transmembrane region" description="Helical" evidence="7">
    <location>
        <begin position="304"/>
        <end position="327"/>
    </location>
</feature>
<evidence type="ECO:0000256" key="2">
    <source>
        <dbReference type="ARBA" id="ARBA00022449"/>
    </source>
</evidence>
<feature type="transmembrane region" description="Helical" evidence="7">
    <location>
        <begin position="280"/>
        <end position="298"/>
    </location>
</feature>
<dbReference type="InterPro" id="IPR006153">
    <property type="entry name" value="Cation/H_exchanger_TM"/>
</dbReference>
<feature type="transmembrane region" description="Helical" evidence="7">
    <location>
        <begin position="369"/>
        <end position="388"/>
    </location>
</feature>
<name>A0AA37SC02_9GAMM</name>
<evidence type="ECO:0000256" key="5">
    <source>
        <dbReference type="ARBA" id="ARBA00023065"/>
    </source>
</evidence>
<keyword evidence="10" id="KW-1185">Reference proteome</keyword>
<comment type="caution">
    <text evidence="9">The sequence shown here is derived from an EMBL/GenBank/DDBJ whole genome shotgun (WGS) entry which is preliminary data.</text>
</comment>
<dbReference type="Pfam" id="PF00999">
    <property type="entry name" value="Na_H_Exchanger"/>
    <property type="match status" value="1"/>
</dbReference>
<feature type="domain" description="Cation/H+ exchanger transmembrane" evidence="8">
    <location>
        <begin position="24"/>
        <end position="387"/>
    </location>
</feature>
<feature type="transmembrane region" description="Helical" evidence="7">
    <location>
        <begin position="160"/>
        <end position="187"/>
    </location>
</feature>
<evidence type="ECO:0000313" key="9">
    <source>
        <dbReference type="EMBL" id="GLQ31984.1"/>
    </source>
</evidence>
<dbReference type="Gene3D" id="1.20.1530.20">
    <property type="match status" value="1"/>
</dbReference>
<evidence type="ECO:0000313" key="10">
    <source>
        <dbReference type="Proteomes" id="UP001161389"/>
    </source>
</evidence>
<accession>A0AA37SC02</accession>
<dbReference type="PANTHER" id="PTHR43021:SF2">
    <property type="entry name" value="CATION_H+ EXCHANGER DOMAIN-CONTAINING PROTEIN"/>
    <property type="match status" value="1"/>
</dbReference>
<feature type="transmembrane region" description="Helical" evidence="7">
    <location>
        <begin position="199"/>
        <end position="218"/>
    </location>
</feature>
<reference evidence="9" key="2">
    <citation type="submission" date="2023-01" db="EMBL/GenBank/DDBJ databases">
        <title>Draft genome sequence of Litoribrevibacter albus strain NBRC 110071.</title>
        <authorList>
            <person name="Sun Q."/>
            <person name="Mori K."/>
        </authorList>
    </citation>
    <scope>NUCLEOTIDE SEQUENCE</scope>
    <source>
        <strain evidence="9">NBRC 110071</strain>
    </source>
</reference>
<feature type="transmembrane region" description="Helical" evidence="7">
    <location>
        <begin position="99"/>
        <end position="120"/>
    </location>
</feature>
<evidence type="ECO:0000256" key="3">
    <source>
        <dbReference type="ARBA" id="ARBA00022692"/>
    </source>
</evidence>
<dbReference type="GO" id="GO:1902600">
    <property type="term" value="P:proton transmembrane transport"/>
    <property type="evidence" value="ECO:0007669"/>
    <property type="project" value="InterPro"/>
</dbReference>
<feature type="transmembrane region" description="Helical" evidence="7">
    <location>
        <begin position="12"/>
        <end position="31"/>
    </location>
</feature>
<reference evidence="9" key="1">
    <citation type="journal article" date="2014" name="Int. J. Syst. Evol. Microbiol.">
        <title>Complete genome sequence of Corynebacterium casei LMG S-19264T (=DSM 44701T), isolated from a smear-ripened cheese.</title>
        <authorList>
            <consortium name="US DOE Joint Genome Institute (JGI-PGF)"/>
            <person name="Walter F."/>
            <person name="Albersmeier A."/>
            <person name="Kalinowski J."/>
            <person name="Ruckert C."/>
        </authorList>
    </citation>
    <scope>NUCLEOTIDE SEQUENCE</scope>
    <source>
        <strain evidence="9">NBRC 110071</strain>
    </source>
</reference>
<evidence type="ECO:0000256" key="7">
    <source>
        <dbReference type="SAM" id="Phobius"/>
    </source>
</evidence>
<keyword evidence="3 7" id="KW-0812">Transmembrane</keyword>
<feature type="transmembrane region" description="Helical" evidence="7">
    <location>
        <begin position="43"/>
        <end position="65"/>
    </location>
</feature>
<feature type="transmembrane region" description="Helical" evidence="7">
    <location>
        <begin position="126"/>
        <end position="148"/>
    </location>
</feature>
<dbReference type="InterPro" id="IPR038770">
    <property type="entry name" value="Na+/solute_symporter_sf"/>
</dbReference>
<gene>
    <name evidence="9" type="ORF">GCM10007876_24630</name>
</gene>
<proteinExistence type="predicted"/>
<keyword evidence="5" id="KW-0406">Ion transport</keyword>
<dbReference type="Proteomes" id="UP001161389">
    <property type="component" value="Unassembled WGS sequence"/>
</dbReference>
<dbReference type="AlphaFoldDB" id="A0AA37SC02"/>
<dbReference type="EMBL" id="BSNM01000014">
    <property type="protein sequence ID" value="GLQ31984.1"/>
    <property type="molecule type" value="Genomic_DNA"/>
</dbReference>